<organism evidence="1 2">
    <name type="scientific">Pseudescherichia vulneris NBRC 102420</name>
    <dbReference type="NCBI Taxonomy" id="1115515"/>
    <lineage>
        <taxon>Bacteria</taxon>
        <taxon>Pseudomonadati</taxon>
        <taxon>Pseudomonadota</taxon>
        <taxon>Gammaproteobacteria</taxon>
        <taxon>Enterobacterales</taxon>
        <taxon>Enterobacteriaceae</taxon>
        <taxon>Pseudescherichia</taxon>
    </lineage>
</organism>
<comment type="caution">
    <text evidence="1">The sequence shown here is derived from an EMBL/GenBank/DDBJ whole genome shotgun (WGS) entry which is preliminary data.</text>
</comment>
<gene>
    <name evidence="1" type="ORF">EV102420_05_00040</name>
</gene>
<evidence type="ECO:0000313" key="2">
    <source>
        <dbReference type="Proteomes" id="UP000029462"/>
    </source>
</evidence>
<dbReference type="RefSeq" id="WP_042388981.1">
    <property type="nucleotide sequence ID" value="NZ_BBMZ01000005.1"/>
</dbReference>
<dbReference type="AlphaFoldDB" id="A0A090UWU4"/>
<dbReference type="OrthoDB" id="8596093at2"/>
<dbReference type="Pfam" id="PF02413">
    <property type="entry name" value="Caudo_TAP"/>
    <property type="match status" value="1"/>
</dbReference>
<dbReference type="STRING" id="1115515.EV102420_05_00040"/>
<sequence length="189" mass="21107">MKNIKNFTLYKNPTHQLISPGTSENILFLKSEDNLDWYESQALFADDTIKIQYDSNGTIRAVVDKPVPQRGNIYAVSMLWPINMSVAEIAVEDYPKSLTLDGTWKFNGTSVYQDAEVIAQNSRQANAALRYKYMLDATLEISAIQSSKTVGNARESDSSNLLALQQYVDQLRDVDLSNPAWPPAPALAN</sequence>
<keyword evidence="2" id="KW-1185">Reference proteome</keyword>
<dbReference type="Proteomes" id="UP000029462">
    <property type="component" value="Unassembled WGS sequence"/>
</dbReference>
<dbReference type="EMBL" id="BBMZ01000005">
    <property type="protein sequence ID" value="GAL57070.1"/>
    <property type="molecule type" value="Genomic_DNA"/>
</dbReference>
<protein>
    <submittedName>
        <fullName evidence="1">Putative tail fiber assembly protein</fullName>
    </submittedName>
</protein>
<evidence type="ECO:0000313" key="1">
    <source>
        <dbReference type="EMBL" id="GAL57070.1"/>
    </source>
</evidence>
<proteinExistence type="predicted"/>
<accession>A0A090UWU4</accession>
<reference evidence="1 2" key="1">
    <citation type="submission" date="2014-09" db="EMBL/GenBank/DDBJ databases">
        <title>Whole genome shotgun sequence of Escherichia vulneris NBRC 102420.</title>
        <authorList>
            <person name="Yoshida Y."/>
            <person name="Hosoyama A."/>
            <person name="Tsuchikane K."/>
            <person name="Ohji S."/>
            <person name="Ichikawa N."/>
            <person name="Kimura A."/>
            <person name="Yamazoe A."/>
            <person name="Ezaki T."/>
            <person name="Fujita N."/>
        </authorList>
    </citation>
    <scope>NUCLEOTIDE SEQUENCE [LARGE SCALE GENOMIC DNA]</scope>
    <source>
        <strain evidence="1 2">NBRC 102420</strain>
    </source>
</reference>
<dbReference type="InterPro" id="IPR003458">
    <property type="entry name" value="Phage_T4_Gp38_tail_assem"/>
</dbReference>
<name>A0A090UWU4_PSEVU</name>
<dbReference type="eggNOG" id="ENOG5032SAZ">
    <property type="taxonomic scope" value="Bacteria"/>
</dbReference>